<keyword evidence="3" id="KW-0001">2Fe-2S</keyword>
<keyword evidence="9" id="KW-0472">Membrane</keyword>
<feature type="region of interest" description="Disordered" evidence="10">
    <location>
        <begin position="1"/>
        <end position="20"/>
    </location>
</feature>
<keyword evidence="5" id="KW-1133">Transmembrane helix</keyword>
<feature type="domain" description="Rieske" evidence="11">
    <location>
        <begin position="27"/>
        <end position="139"/>
    </location>
</feature>
<name>D8TK34_VOLCA</name>
<dbReference type="AlphaFoldDB" id="D8TK34"/>
<evidence type="ECO:0000256" key="8">
    <source>
        <dbReference type="ARBA" id="ARBA00023014"/>
    </source>
</evidence>
<dbReference type="GO" id="GO:0051537">
    <property type="term" value="F:2 iron, 2 sulfur cluster binding"/>
    <property type="evidence" value="ECO:0007669"/>
    <property type="project" value="UniProtKB-KW"/>
</dbReference>
<dbReference type="PANTHER" id="PTHR21266:SF32">
    <property type="entry name" value="CHOLESTEROL 7-DESATURASE NVD"/>
    <property type="match status" value="1"/>
</dbReference>
<dbReference type="InterPro" id="IPR036922">
    <property type="entry name" value="Rieske_2Fe-2S_sf"/>
</dbReference>
<evidence type="ECO:0000256" key="2">
    <source>
        <dbReference type="ARBA" id="ARBA00022692"/>
    </source>
</evidence>
<dbReference type="Pfam" id="PF00355">
    <property type="entry name" value="Rieske"/>
    <property type="match status" value="1"/>
</dbReference>
<evidence type="ECO:0000256" key="9">
    <source>
        <dbReference type="ARBA" id="ARBA00023136"/>
    </source>
</evidence>
<evidence type="ECO:0000256" key="3">
    <source>
        <dbReference type="ARBA" id="ARBA00022714"/>
    </source>
</evidence>
<dbReference type="eggNOG" id="ENOG502QQ8U">
    <property type="taxonomic scope" value="Eukaryota"/>
</dbReference>
<accession>D8TK34</accession>
<evidence type="ECO:0000313" key="12">
    <source>
        <dbReference type="EMBL" id="EFJ52179.1"/>
    </source>
</evidence>
<dbReference type="GO" id="GO:0046872">
    <property type="term" value="F:metal ion binding"/>
    <property type="evidence" value="ECO:0007669"/>
    <property type="project" value="UniProtKB-KW"/>
</dbReference>
<gene>
    <name evidence="12" type="ORF">VOLCADRAFT_56359</name>
</gene>
<dbReference type="Gene3D" id="2.102.10.10">
    <property type="entry name" value="Rieske [2Fe-2S] iron-sulphur domain"/>
    <property type="match status" value="1"/>
</dbReference>
<comment type="subcellular location">
    <subcellularLocation>
        <location evidence="1">Membrane</location>
    </subcellularLocation>
</comment>
<evidence type="ECO:0000256" key="5">
    <source>
        <dbReference type="ARBA" id="ARBA00022989"/>
    </source>
</evidence>
<dbReference type="PANTHER" id="PTHR21266">
    <property type="entry name" value="IRON-SULFUR DOMAIN CONTAINING PROTEIN"/>
    <property type="match status" value="1"/>
</dbReference>
<evidence type="ECO:0000256" key="10">
    <source>
        <dbReference type="SAM" id="MobiDB-lite"/>
    </source>
</evidence>
<dbReference type="InterPro" id="IPR050584">
    <property type="entry name" value="Cholesterol_7-desaturase"/>
</dbReference>
<dbReference type="GO" id="GO:0016491">
    <property type="term" value="F:oxidoreductase activity"/>
    <property type="evidence" value="ECO:0007669"/>
    <property type="project" value="UniProtKB-KW"/>
</dbReference>
<evidence type="ECO:0000256" key="1">
    <source>
        <dbReference type="ARBA" id="ARBA00004370"/>
    </source>
</evidence>
<keyword evidence="2" id="KW-0812">Transmembrane</keyword>
<dbReference type="InParanoid" id="D8TK34"/>
<feature type="non-terminal residue" evidence="12">
    <location>
        <position position="1"/>
    </location>
</feature>
<evidence type="ECO:0000259" key="11">
    <source>
        <dbReference type="PROSITE" id="PS51296"/>
    </source>
</evidence>
<dbReference type="EMBL" id="GL378325">
    <property type="protein sequence ID" value="EFJ52179.1"/>
    <property type="molecule type" value="Genomic_DNA"/>
</dbReference>
<dbReference type="GeneID" id="9618184"/>
<keyword evidence="13" id="KW-1185">Reference proteome</keyword>
<keyword evidence="8" id="KW-0411">Iron-sulfur</keyword>
<protein>
    <recommendedName>
        <fullName evidence="11">Rieske domain-containing protein</fullName>
    </recommendedName>
</protein>
<dbReference type="Proteomes" id="UP000001058">
    <property type="component" value="Unassembled WGS sequence"/>
</dbReference>
<evidence type="ECO:0000256" key="7">
    <source>
        <dbReference type="ARBA" id="ARBA00023004"/>
    </source>
</evidence>
<sequence>APPALAPKPVRQPSSPSSSYPWHCTWVPLAPLSSLDPSRPNPVMVLGEQLVVWRHSLRGWVVQRDVCPHRLAPLSEGRLEAAGTRLACAYHGWEFDEEGSCTKVPQLSSDPRAAATARSSPRSCVTSYPTLELDGLLLVWMDDSKEGRQQAKITPKPKLYDEQAPTAVDWVMNEMPSDYT</sequence>
<dbReference type="InterPro" id="IPR017941">
    <property type="entry name" value="Rieske_2Fe-2S"/>
</dbReference>
<proteinExistence type="predicted"/>
<keyword evidence="4" id="KW-0479">Metal-binding</keyword>
<keyword evidence="7" id="KW-0408">Iron</keyword>
<dbReference type="GO" id="GO:0016020">
    <property type="term" value="C:membrane"/>
    <property type="evidence" value="ECO:0007669"/>
    <property type="project" value="UniProtKB-SubCell"/>
</dbReference>
<dbReference type="SUPFAM" id="SSF50022">
    <property type="entry name" value="ISP domain"/>
    <property type="match status" value="1"/>
</dbReference>
<evidence type="ECO:0000313" key="13">
    <source>
        <dbReference type="Proteomes" id="UP000001058"/>
    </source>
</evidence>
<organism evidence="13">
    <name type="scientific">Volvox carteri f. nagariensis</name>
    <dbReference type="NCBI Taxonomy" id="3068"/>
    <lineage>
        <taxon>Eukaryota</taxon>
        <taxon>Viridiplantae</taxon>
        <taxon>Chlorophyta</taxon>
        <taxon>core chlorophytes</taxon>
        <taxon>Chlorophyceae</taxon>
        <taxon>CS clade</taxon>
        <taxon>Chlamydomonadales</taxon>
        <taxon>Volvocaceae</taxon>
        <taxon>Volvox</taxon>
    </lineage>
</organism>
<evidence type="ECO:0000256" key="6">
    <source>
        <dbReference type="ARBA" id="ARBA00023002"/>
    </source>
</evidence>
<dbReference type="OrthoDB" id="426882at2759"/>
<dbReference type="GO" id="GO:0005737">
    <property type="term" value="C:cytoplasm"/>
    <property type="evidence" value="ECO:0007669"/>
    <property type="project" value="TreeGrafter"/>
</dbReference>
<evidence type="ECO:0000256" key="4">
    <source>
        <dbReference type="ARBA" id="ARBA00022723"/>
    </source>
</evidence>
<reference evidence="12 13" key="1">
    <citation type="journal article" date="2010" name="Science">
        <title>Genomic analysis of organismal complexity in the multicellular green alga Volvox carteri.</title>
        <authorList>
            <person name="Prochnik S.E."/>
            <person name="Umen J."/>
            <person name="Nedelcu A.M."/>
            <person name="Hallmann A."/>
            <person name="Miller S.M."/>
            <person name="Nishii I."/>
            <person name="Ferris P."/>
            <person name="Kuo A."/>
            <person name="Mitros T."/>
            <person name="Fritz-Laylin L.K."/>
            <person name="Hellsten U."/>
            <person name="Chapman J."/>
            <person name="Simakov O."/>
            <person name="Rensing S.A."/>
            <person name="Terry A."/>
            <person name="Pangilinan J."/>
            <person name="Kapitonov V."/>
            <person name="Jurka J."/>
            <person name="Salamov A."/>
            <person name="Shapiro H."/>
            <person name="Schmutz J."/>
            <person name="Grimwood J."/>
            <person name="Lindquist E."/>
            <person name="Lucas S."/>
            <person name="Grigoriev I.V."/>
            <person name="Schmitt R."/>
            <person name="Kirk D."/>
            <person name="Rokhsar D.S."/>
        </authorList>
    </citation>
    <scope>NUCLEOTIDE SEQUENCE [LARGE SCALE GENOMIC DNA]</scope>
    <source>
        <strain evidence="13">f. Nagariensis / Eve</strain>
    </source>
</reference>
<dbReference type="RefSeq" id="XP_002946953.1">
    <property type="nucleotide sequence ID" value="XM_002946907.1"/>
</dbReference>
<dbReference type="PROSITE" id="PS51296">
    <property type="entry name" value="RIESKE"/>
    <property type="match status" value="1"/>
</dbReference>
<keyword evidence="6" id="KW-0560">Oxidoreductase</keyword>
<dbReference type="KEGG" id="vcn:VOLCADRAFT_56359"/>